<dbReference type="AlphaFoldDB" id="A0AAV6J9T3"/>
<reference evidence="4" key="1">
    <citation type="submission" date="2020-08" db="EMBL/GenBank/DDBJ databases">
        <title>Plant Genome Project.</title>
        <authorList>
            <person name="Zhang R.-G."/>
        </authorList>
    </citation>
    <scope>NUCLEOTIDE SEQUENCE</scope>
    <source>
        <strain evidence="4">WSP0</strain>
        <tissue evidence="4">Leaf</tissue>
    </source>
</reference>
<protein>
    <recommendedName>
        <fullName evidence="3">CCHC-type domain-containing protein</fullName>
    </recommendedName>
</protein>
<dbReference type="PROSITE" id="PS50158">
    <property type="entry name" value="ZF_CCHC"/>
    <property type="match status" value="1"/>
</dbReference>
<proteinExistence type="predicted"/>
<feature type="compositionally biased region" description="Basic and acidic residues" evidence="2">
    <location>
        <begin position="1"/>
        <end position="14"/>
    </location>
</feature>
<sequence length="163" mass="18325">MRRKEGEKISEEHVMVASSGSQAKGRTTERQNGSKPRGRSSSRGGESRAVDKRKCYFCNEEGHILKFCPKLKAKIDDEKEKSKTAVVESFVENEGDLLTVTSEGMENFDWVMDFGCSFHMCSNKKYFCSYEPCDGSTVWMANNTVNKVVGIGTVRFHMADGRL</sequence>
<dbReference type="Pfam" id="PF00098">
    <property type="entry name" value="zf-CCHC"/>
    <property type="match status" value="1"/>
</dbReference>
<evidence type="ECO:0000313" key="4">
    <source>
        <dbReference type="EMBL" id="KAG5535985.1"/>
    </source>
</evidence>
<feature type="compositionally biased region" description="Low complexity" evidence="2">
    <location>
        <begin position="33"/>
        <end position="44"/>
    </location>
</feature>
<dbReference type="EMBL" id="JACTNZ010000008">
    <property type="protein sequence ID" value="KAG5535985.1"/>
    <property type="molecule type" value="Genomic_DNA"/>
</dbReference>
<evidence type="ECO:0000259" key="3">
    <source>
        <dbReference type="PROSITE" id="PS50158"/>
    </source>
</evidence>
<dbReference type="Pfam" id="PF22936">
    <property type="entry name" value="Pol_BBD"/>
    <property type="match status" value="1"/>
</dbReference>
<dbReference type="InterPro" id="IPR054722">
    <property type="entry name" value="PolX-like_BBD"/>
</dbReference>
<dbReference type="SMART" id="SM00343">
    <property type="entry name" value="ZnF_C2HC"/>
    <property type="match status" value="1"/>
</dbReference>
<evidence type="ECO:0000256" key="1">
    <source>
        <dbReference type="PROSITE-ProRule" id="PRU00047"/>
    </source>
</evidence>
<gene>
    <name evidence="4" type="ORF">RHGRI_023693</name>
</gene>
<dbReference type="Proteomes" id="UP000823749">
    <property type="component" value="Chromosome 8"/>
</dbReference>
<keyword evidence="1" id="KW-0863">Zinc-finger</keyword>
<dbReference type="Gene3D" id="4.10.60.10">
    <property type="entry name" value="Zinc finger, CCHC-type"/>
    <property type="match status" value="1"/>
</dbReference>
<dbReference type="PANTHER" id="PTHR47592">
    <property type="entry name" value="PBF68 PROTEIN"/>
    <property type="match status" value="1"/>
</dbReference>
<organism evidence="4 5">
    <name type="scientific">Rhododendron griersonianum</name>
    <dbReference type="NCBI Taxonomy" id="479676"/>
    <lineage>
        <taxon>Eukaryota</taxon>
        <taxon>Viridiplantae</taxon>
        <taxon>Streptophyta</taxon>
        <taxon>Embryophyta</taxon>
        <taxon>Tracheophyta</taxon>
        <taxon>Spermatophyta</taxon>
        <taxon>Magnoliopsida</taxon>
        <taxon>eudicotyledons</taxon>
        <taxon>Gunneridae</taxon>
        <taxon>Pentapetalae</taxon>
        <taxon>asterids</taxon>
        <taxon>Ericales</taxon>
        <taxon>Ericaceae</taxon>
        <taxon>Ericoideae</taxon>
        <taxon>Rhodoreae</taxon>
        <taxon>Rhododendron</taxon>
    </lineage>
</organism>
<dbReference type="GO" id="GO:0008270">
    <property type="term" value="F:zinc ion binding"/>
    <property type="evidence" value="ECO:0007669"/>
    <property type="project" value="UniProtKB-KW"/>
</dbReference>
<dbReference type="PANTHER" id="PTHR47592:SF27">
    <property type="entry name" value="OS08G0421700 PROTEIN"/>
    <property type="match status" value="1"/>
</dbReference>
<evidence type="ECO:0000256" key="2">
    <source>
        <dbReference type="SAM" id="MobiDB-lite"/>
    </source>
</evidence>
<name>A0AAV6J9T3_9ERIC</name>
<dbReference type="SUPFAM" id="SSF57756">
    <property type="entry name" value="Retrovirus zinc finger-like domains"/>
    <property type="match status" value="1"/>
</dbReference>
<dbReference type="GO" id="GO:0003676">
    <property type="term" value="F:nucleic acid binding"/>
    <property type="evidence" value="ECO:0007669"/>
    <property type="project" value="InterPro"/>
</dbReference>
<evidence type="ECO:0000313" key="5">
    <source>
        <dbReference type="Proteomes" id="UP000823749"/>
    </source>
</evidence>
<comment type="caution">
    <text evidence="4">The sequence shown here is derived from an EMBL/GenBank/DDBJ whole genome shotgun (WGS) entry which is preliminary data.</text>
</comment>
<keyword evidence="1" id="KW-0862">Zinc</keyword>
<dbReference type="InterPro" id="IPR036875">
    <property type="entry name" value="Znf_CCHC_sf"/>
</dbReference>
<feature type="domain" description="CCHC-type" evidence="3">
    <location>
        <begin position="53"/>
        <end position="70"/>
    </location>
</feature>
<dbReference type="InterPro" id="IPR001878">
    <property type="entry name" value="Znf_CCHC"/>
</dbReference>
<accession>A0AAV6J9T3</accession>
<keyword evidence="5" id="KW-1185">Reference proteome</keyword>
<keyword evidence="1" id="KW-0479">Metal-binding</keyword>
<feature type="region of interest" description="Disordered" evidence="2">
    <location>
        <begin position="1"/>
        <end position="47"/>
    </location>
</feature>